<dbReference type="Gene3D" id="3.90.320.10">
    <property type="match status" value="1"/>
</dbReference>
<comment type="cofactor">
    <cofactor evidence="1">
        <name>[4Fe-4S] cluster</name>
        <dbReference type="ChEBI" id="CHEBI:49883"/>
    </cofactor>
</comment>
<gene>
    <name evidence="12" type="ORF">EGW08_002497</name>
</gene>
<feature type="domain" description="DNA replication factor Dna2 N-terminal" evidence="11">
    <location>
        <begin position="4"/>
        <end position="204"/>
    </location>
</feature>
<proteinExistence type="inferred from homology"/>
<keyword evidence="8" id="KW-0067">ATP-binding</keyword>
<dbReference type="GO" id="GO:0005524">
    <property type="term" value="F:ATP binding"/>
    <property type="evidence" value="ECO:0007669"/>
    <property type="project" value="UniProtKB-KW"/>
</dbReference>
<evidence type="ECO:0000256" key="4">
    <source>
        <dbReference type="ARBA" id="ARBA00022723"/>
    </source>
</evidence>
<evidence type="ECO:0000313" key="13">
    <source>
        <dbReference type="Proteomes" id="UP000271974"/>
    </source>
</evidence>
<dbReference type="STRING" id="188477.A0A3S1A3M5"/>
<dbReference type="CDD" id="cd22318">
    <property type="entry name" value="DNA2_N-like"/>
    <property type="match status" value="1"/>
</dbReference>
<keyword evidence="9" id="KW-0408">Iron</keyword>
<keyword evidence="13" id="KW-1185">Reference proteome</keyword>
<evidence type="ECO:0000256" key="2">
    <source>
        <dbReference type="ARBA" id="ARBA00007913"/>
    </source>
</evidence>
<keyword evidence="10" id="KW-0411">Iron-sulfur</keyword>
<evidence type="ECO:0000256" key="9">
    <source>
        <dbReference type="ARBA" id="ARBA00023004"/>
    </source>
</evidence>
<evidence type="ECO:0000256" key="1">
    <source>
        <dbReference type="ARBA" id="ARBA00001966"/>
    </source>
</evidence>
<dbReference type="GO" id="GO:0046872">
    <property type="term" value="F:metal ion binding"/>
    <property type="evidence" value="ECO:0007669"/>
    <property type="project" value="UniProtKB-KW"/>
</dbReference>
<dbReference type="AlphaFoldDB" id="A0A3S1A3M5"/>
<evidence type="ECO:0000256" key="7">
    <source>
        <dbReference type="ARBA" id="ARBA00022806"/>
    </source>
</evidence>
<comment type="similarity">
    <text evidence="2">Belongs to the DNA2/NAM7 helicase family.</text>
</comment>
<feature type="non-terminal residue" evidence="12">
    <location>
        <position position="275"/>
    </location>
</feature>
<accession>A0A3S1A3M5</accession>
<keyword evidence="6" id="KW-0378">Hydrolase</keyword>
<dbReference type="OrthoDB" id="6155569at2759"/>
<evidence type="ECO:0000256" key="10">
    <source>
        <dbReference type="ARBA" id="ARBA00023014"/>
    </source>
</evidence>
<evidence type="ECO:0000259" key="11">
    <source>
        <dbReference type="Pfam" id="PF08696"/>
    </source>
</evidence>
<sequence>MCGRKQETRQCALRGFWADTKVDPGDVVNVLADMEGGQFIVDDKKGLVVVNPDTLLSGTLVVSAVFCRRKSVLNEQFKGVDKGNVQMLYGSIIHSLFQEVLRDGVTQQKDVEALAVSKLKASKFLHEMYGQNLVEGTVTEEVKQYIPTLMDWLGKHTLLHNTGRRQLKSEKRPEVMVTEIQDIEENIWSPRFGLKGKIDLTVQAELSKKDTGLEVKVVPLELKTGKASFSSEHKGQVTLYSMMCSDRRTDPEEGILLYLKHGQMQRVPVKPESKS</sequence>
<name>A0A3S1A3M5_ELYCH</name>
<keyword evidence="7" id="KW-0347">Helicase</keyword>
<dbReference type="GO" id="GO:0051536">
    <property type="term" value="F:iron-sulfur cluster binding"/>
    <property type="evidence" value="ECO:0007669"/>
    <property type="project" value="UniProtKB-KW"/>
</dbReference>
<evidence type="ECO:0000256" key="6">
    <source>
        <dbReference type="ARBA" id="ARBA00022801"/>
    </source>
</evidence>
<keyword evidence="4" id="KW-0479">Metal-binding</keyword>
<dbReference type="GO" id="GO:0004386">
    <property type="term" value="F:helicase activity"/>
    <property type="evidence" value="ECO:0007669"/>
    <property type="project" value="UniProtKB-KW"/>
</dbReference>
<protein>
    <recommendedName>
        <fullName evidence="11">DNA replication factor Dna2 N-terminal domain-containing protein</fullName>
    </recommendedName>
</protein>
<dbReference type="EMBL" id="RQTK01000048">
    <property type="protein sequence ID" value="RUS89794.1"/>
    <property type="molecule type" value="Genomic_DNA"/>
</dbReference>
<dbReference type="Proteomes" id="UP000271974">
    <property type="component" value="Unassembled WGS sequence"/>
</dbReference>
<evidence type="ECO:0000256" key="5">
    <source>
        <dbReference type="ARBA" id="ARBA00022741"/>
    </source>
</evidence>
<reference evidence="12 13" key="1">
    <citation type="submission" date="2019-01" db="EMBL/GenBank/DDBJ databases">
        <title>A draft genome assembly of the solar-powered sea slug Elysia chlorotica.</title>
        <authorList>
            <person name="Cai H."/>
            <person name="Li Q."/>
            <person name="Fang X."/>
            <person name="Li J."/>
            <person name="Curtis N.E."/>
            <person name="Altenburger A."/>
            <person name="Shibata T."/>
            <person name="Feng M."/>
            <person name="Maeda T."/>
            <person name="Schwartz J.A."/>
            <person name="Shigenobu S."/>
            <person name="Lundholm N."/>
            <person name="Nishiyama T."/>
            <person name="Yang H."/>
            <person name="Hasebe M."/>
            <person name="Li S."/>
            <person name="Pierce S.K."/>
            <person name="Wang J."/>
        </authorList>
    </citation>
    <scope>NUCLEOTIDE SEQUENCE [LARGE SCALE GENOMIC DNA]</scope>
    <source>
        <strain evidence="12">EC2010</strain>
        <tissue evidence="12">Whole organism of an adult</tissue>
    </source>
</reference>
<dbReference type="GO" id="GO:0004518">
    <property type="term" value="F:nuclease activity"/>
    <property type="evidence" value="ECO:0007669"/>
    <property type="project" value="UniProtKB-KW"/>
</dbReference>
<keyword evidence="5" id="KW-0547">Nucleotide-binding</keyword>
<keyword evidence="3" id="KW-0540">Nuclease</keyword>
<evidence type="ECO:0000256" key="8">
    <source>
        <dbReference type="ARBA" id="ARBA00022840"/>
    </source>
</evidence>
<dbReference type="PANTHER" id="PTHR36531:SF6">
    <property type="entry name" value="DNA REPLICATION ATP-DEPENDENT HELICASE_NUCLEASE DNA2"/>
    <property type="match status" value="1"/>
</dbReference>
<evidence type="ECO:0000313" key="12">
    <source>
        <dbReference type="EMBL" id="RUS89794.1"/>
    </source>
</evidence>
<dbReference type="InterPro" id="IPR051827">
    <property type="entry name" value="Cas4_exonuclease"/>
</dbReference>
<organism evidence="12 13">
    <name type="scientific">Elysia chlorotica</name>
    <name type="common">Eastern emerald elysia</name>
    <name type="synonym">Sea slug</name>
    <dbReference type="NCBI Taxonomy" id="188477"/>
    <lineage>
        <taxon>Eukaryota</taxon>
        <taxon>Metazoa</taxon>
        <taxon>Spiralia</taxon>
        <taxon>Lophotrochozoa</taxon>
        <taxon>Mollusca</taxon>
        <taxon>Gastropoda</taxon>
        <taxon>Heterobranchia</taxon>
        <taxon>Euthyneura</taxon>
        <taxon>Panpulmonata</taxon>
        <taxon>Sacoglossa</taxon>
        <taxon>Placobranchoidea</taxon>
        <taxon>Plakobranchidae</taxon>
        <taxon>Elysia</taxon>
    </lineage>
</organism>
<dbReference type="PANTHER" id="PTHR36531">
    <property type="entry name" value="CRISPR-ASSOCIATED EXONUCLEASE CAS4"/>
    <property type="match status" value="1"/>
</dbReference>
<dbReference type="InterPro" id="IPR011604">
    <property type="entry name" value="PDDEXK-like_dom_sf"/>
</dbReference>
<evidence type="ECO:0000256" key="3">
    <source>
        <dbReference type="ARBA" id="ARBA00022722"/>
    </source>
</evidence>
<dbReference type="GO" id="GO:0016787">
    <property type="term" value="F:hydrolase activity"/>
    <property type="evidence" value="ECO:0007669"/>
    <property type="project" value="UniProtKB-KW"/>
</dbReference>
<dbReference type="Pfam" id="PF08696">
    <property type="entry name" value="Dna2"/>
    <property type="match status" value="1"/>
</dbReference>
<dbReference type="InterPro" id="IPR014808">
    <property type="entry name" value="DNA_replication_fac_Dna2_N"/>
</dbReference>
<comment type="caution">
    <text evidence="12">The sequence shown here is derived from an EMBL/GenBank/DDBJ whole genome shotgun (WGS) entry which is preliminary data.</text>
</comment>